<dbReference type="PROSITE" id="PS50928">
    <property type="entry name" value="ABC_TM1"/>
    <property type="match status" value="1"/>
</dbReference>
<evidence type="ECO:0000256" key="1">
    <source>
        <dbReference type="ARBA" id="ARBA00004651"/>
    </source>
</evidence>
<dbReference type="Proteomes" id="UP000595703">
    <property type="component" value="Chromosome"/>
</dbReference>
<reference evidence="10 11" key="3">
    <citation type="journal article" date="2011" name="Nat. Chem. Biol.">
        <title>Reveromycin A biosynthesis uses RevG and RevJ for stereospecific spiroacetal formation.</title>
        <authorList>
            <person name="Takahashi S."/>
            <person name="Toyoda A."/>
            <person name="Sekiyama Y."/>
            <person name="Takagi H."/>
            <person name="Nogawa T."/>
            <person name="Uramoto M."/>
            <person name="Suzuki R."/>
            <person name="Koshino H."/>
            <person name="Kumano T."/>
            <person name="Panthee S."/>
            <person name="Dairi T."/>
            <person name="Ishikawa J."/>
            <person name="Ikeda H."/>
            <person name="Sakaki Y."/>
            <person name="Osada H."/>
        </authorList>
    </citation>
    <scope>NUCLEOTIDE SEQUENCE [LARGE SCALE GENOMIC DNA]</scope>
    <source>
        <strain evidence="10 11">SN-593</strain>
    </source>
</reference>
<dbReference type="InterPro" id="IPR000515">
    <property type="entry name" value="MetI-like"/>
</dbReference>
<dbReference type="GO" id="GO:0055085">
    <property type="term" value="P:transmembrane transport"/>
    <property type="evidence" value="ECO:0007669"/>
    <property type="project" value="InterPro"/>
</dbReference>
<name>A0A7U3UQ06_9ACTN</name>
<dbReference type="Pfam" id="PF00528">
    <property type="entry name" value="BPD_transp_1"/>
    <property type="match status" value="1"/>
</dbReference>
<dbReference type="EMBL" id="AP018365">
    <property type="protein sequence ID" value="BBA96603.1"/>
    <property type="molecule type" value="Genomic_DNA"/>
</dbReference>
<dbReference type="InterPro" id="IPR035906">
    <property type="entry name" value="MetI-like_sf"/>
</dbReference>
<evidence type="ECO:0000256" key="6">
    <source>
        <dbReference type="ARBA" id="ARBA00023136"/>
    </source>
</evidence>
<dbReference type="CDD" id="cd06261">
    <property type="entry name" value="TM_PBP2"/>
    <property type="match status" value="1"/>
</dbReference>
<keyword evidence="3" id="KW-1003">Cell membrane</keyword>
<feature type="transmembrane region" description="Helical" evidence="7">
    <location>
        <begin position="34"/>
        <end position="55"/>
    </location>
</feature>
<protein>
    <submittedName>
        <fullName evidence="10">Putative binding-protein-dependent transport systems inner membrane component</fullName>
    </submittedName>
</protein>
<dbReference type="PANTHER" id="PTHR43744:SF8">
    <property type="entry name" value="SN-GLYCEROL-3-PHOSPHATE TRANSPORT SYSTEM PERMEASE PROTEIN UGPE"/>
    <property type="match status" value="1"/>
</dbReference>
<organism evidence="10 11">
    <name type="scientific">Actinacidiphila reveromycinica</name>
    <dbReference type="NCBI Taxonomy" id="659352"/>
    <lineage>
        <taxon>Bacteria</taxon>
        <taxon>Bacillati</taxon>
        <taxon>Actinomycetota</taxon>
        <taxon>Actinomycetes</taxon>
        <taxon>Kitasatosporales</taxon>
        <taxon>Streptomycetaceae</taxon>
        <taxon>Actinacidiphila</taxon>
    </lineage>
</organism>
<evidence type="ECO:0000256" key="3">
    <source>
        <dbReference type="ARBA" id="ARBA00022475"/>
    </source>
</evidence>
<dbReference type="PANTHER" id="PTHR43744">
    <property type="entry name" value="ABC TRANSPORTER PERMEASE PROTEIN MG189-RELATED-RELATED"/>
    <property type="match status" value="1"/>
</dbReference>
<evidence type="ECO:0000256" key="8">
    <source>
        <dbReference type="SAM" id="MobiDB-lite"/>
    </source>
</evidence>
<feature type="transmembrane region" description="Helical" evidence="7">
    <location>
        <begin position="126"/>
        <end position="146"/>
    </location>
</feature>
<feature type="domain" description="ABC transmembrane type-1" evidence="9">
    <location>
        <begin position="94"/>
        <end position="285"/>
    </location>
</feature>
<evidence type="ECO:0000256" key="4">
    <source>
        <dbReference type="ARBA" id="ARBA00022692"/>
    </source>
</evidence>
<dbReference type="SUPFAM" id="SSF161098">
    <property type="entry name" value="MetI-like"/>
    <property type="match status" value="1"/>
</dbReference>
<sequence length="299" mass="31789">MSAATAGRVDADAERPAGRPATAGGRRRAGYGRYLLELVMIAAAVAFLFPVYALVTLALKSPAQIADSPLSPPTSPDFGNFGDAWSSASLGSALVNSAVITAASLLLLVVVGSTAAYYLARCASGLGYGLYVLFLLGIVLPFQLGMIPLYKLVDDLGWLGTYQGMILFYTGIQMPFTVFLYTGFARALPRDYAQAALIDGCDHRQAFTRVVFPLLRPVTGTVVILNAVFVWNDFFTPLLYLGGSGRETVPVAVFSFVGQYVSNYGLVFAGLVLAALPVLVVFLLLQRYVIKGFAGGLKG</sequence>
<evidence type="ECO:0000256" key="5">
    <source>
        <dbReference type="ARBA" id="ARBA00022989"/>
    </source>
</evidence>
<evidence type="ECO:0000259" key="9">
    <source>
        <dbReference type="PROSITE" id="PS50928"/>
    </source>
</evidence>
<dbReference type="KEGG" id="arev:RVR_1973"/>
<gene>
    <name evidence="10" type="ORF">RVR_1973</name>
</gene>
<dbReference type="RefSeq" id="WP_237404612.1">
    <property type="nucleotide sequence ID" value="NZ_AP018365.1"/>
</dbReference>
<reference evidence="10 11" key="4">
    <citation type="journal article" date="2020" name="Sci. Rep.">
        <title>beta-carboline chemical signals induce reveromycin production through a LuxR family regulator in Streptomyces sp. SN-593.</title>
        <authorList>
            <person name="Panthee S."/>
            <person name="Kito N."/>
            <person name="Hayashi T."/>
            <person name="Shimizu T."/>
            <person name="Ishikawa J."/>
            <person name="Hamamoto H."/>
            <person name="Osada H."/>
            <person name="Takahashi S."/>
        </authorList>
    </citation>
    <scope>NUCLEOTIDE SEQUENCE [LARGE SCALE GENOMIC DNA]</scope>
    <source>
        <strain evidence="10 11">SN-593</strain>
    </source>
</reference>
<comment type="subcellular location">
    <subcellularLocation>
        <location evidence="1 7">Cell membrane</location>
        <topology evidence="1 7">Multi-pass membrane protein</topology>
    </subcellularLocation>
</comment>
<evidence type="ECO:0000313" key="11">
    <source>
        <dbReference type="Proteomes" id="UP000595703"/>
    </source>
</evidence>
<keyword evidence="6 7" id="KW-0472">Membrane</keyword>
<dbReference type="Gene3D" id="1.10.3720.10">
    <property type="entry name" value="MetI-like"/>
    <property type="match status" value="1"/>
</dbReference>
<dbReference type="GO" id="GO:0005886">
    <property type="term" value="C:plasma membrane"/>
    <property type="evidence" value="ECO:0007669"/>
    <property type="project" value="UniProtKB-SubCell"/>
</dbReference>
<keyword evidence="4 7" id="KW-0812">Transmembrane</keyword>
<keyword evidence="11" id="KW-1185">Reference proteome</keyword>
<accession>A0A7U3UQ06</accession>
<feature type="transmembrane region" description="Helical" evidence="7">
    <location>
        <begin position="166"/>
        <end position="189"/>
    </location>
</feature>
<dbReference type="AlphaFoldDB" id="A0A7U3UQ06"/>
<reference evidence="10 11" key="1">
    <citation type="journal article" date="2010" name="J. Bacteriol.">
        <title>Biochemical characterization of a novel indole prenyltransferase from Streptomyces sp. SN-593.</title>
        <authorList>
            <person name="Takahashi S."/>
            <person name="Takagi H."/>
            <person name="Toyoda A."/>
            <person name="Uramoto M."/>
            <person name="Nogawa T."/>
            <person name="Ueki M."/>
            <person name="Sakaki Y."/>
            <person name="Osada H."/>
        </authorList>
    </citation>
    <scope>NUCLEOTIDE SEQUENCE [LARGE SCALE GENOMIC DNA]</scope>
    <source>
        <strain evidence="10 11">SN-593</strain>
    </source>
</reference>
<evidence type="ECO:0000256" key="7">
    <source>
        <dbReference type="RuleBase" id="RU363032"/>
    </source>
</evidence>
<comment type="similarity">
    <text evidence="7">Belongs to the binding-protein-dependent transport system permease family.</text>
</comment>
<feature type="region of interest" description="Disordered" evidence="8">
    <location>
        <begin position="1"/>
        <end position="24"/>
    </location>
</feature>
<feature type="transmembrane region" description="Helical" evidence="7">
    <location>
        <begin position="93"/>
        <end position="119"/>
    </location>
</feature>
<evidence type="ECO:0000256" key="2">
    <source>
        <dbReference type="ARBA" id="ARBA00022448"/>
    </source>
</evidence>
<keyword evidence="5 7" id="KW-1133">Transmembrane helix</keyword>
<reference evidence="10 11" key="2">
    <citation type="journal article" date="2011" name="J. Antibiot.">
        <title>Furaquinocins I and J: novel polyketide isoprenoid hybrid compounds from Streptomyces reveromyceticus SN-593.</title>
        <authorList>
            <person name="Panthee S."/>
            <person name="Takahashi S."/>
            <person name="Takagi H."/>
            <person name="Nogawa T."/>
            <person name="Oowada E."/>
            <person name="Uramoto M."/>
            <person name="Osada H."/>
        </authorList>
    </citation>
    <scope>NUCLEOTIDE SEQUENCE [LARGE SCALE GENOMIC DNA]</scope>
    <source>
        <strain evidence="10 11">SN-593</strain>
    </source>
</reference>
<evidence type="ECO:0000313" key="10">
    <source>
        <dbReference type="EMBL" id="BBA96603.1"/>
    </source>
</evidence>
<keyword evidence="2 7" id="KW-0813">Transport</keyword>
<proteinExistence type="inferred from homology"/>
<feature type="transmembrane region" description="Helical" evidence="7">
    <location>
        <begin position="264"/>
        <end position="285"/>
    </location>
</feature>
<feature type="transmembrane region" description="Helical" evidence="7">
    <location>
        <begin position="210"/>
        <end position="231"/>
    </location>
</feature>